<evidence type="ECO:0000313" key="3">
    <source>
        <dbReference type="Proteomes" id="UP000028073"/>
    </source>
</evidence>
<evidence type="ECO:0000256" key="1">
    <source>
        <dbReference type="SAM" id="SignalP"/>
    </source>
</evidence>
<dbReference type="PROSITE" id="PS51257">
    <property type="entry name" value="PROKAR_LIPOPROTEIN"/>
    <property type="match status" value="1"/>
</dbReference>
<feature type="chain" id="PRO_5001760790" description="Glycine zipper family protein" evidence="1">
    <location>
        <begin position="22"/>
        <end position="132"/>
    </location>
</feature>
<dbReference type="OrthoDB" id="5816904at2"/>
<organism evidence="2 3">
    <name type="scientific">Endozoicomonas numazuensis</name>
    <dbReference type="NCBI Taxonomy" id="1137799"/>
    <lineage>
        <taxon>Bacteria</taxon>
        <taxon>Pseudomonadati</taxon>
        <taxon>Pseudomonadota</taxon>
        <taxon>Gammaproteobacteria</taxon>
        <taxon>Oceanospirillales</taxon>
        <taxon>Endozoicomonadaceae</taxon>
        <taxon>Endozoicomonas</taxon>
    </lineage>
</organism>
<dbReference type="RefSeq" id="WP_034837893.1">
    <property type="nucleotide sequence ID" value="NZ_JOKH01000003.1"/>
</dbReference>
<dbReference type="EMBL" id="JOKH01000003">
    <property type="protein sequence ID" value="KEQ17528.1"/>
    <property type="molecule type" value="Genomic_DNA"/>
</dbReference>
<dbReference type="eggNOG" id="ENOG5031024">
    <property type="taxonomic scope" value="Bacteria"/>
</dbReference>
<keyword evidence="1" id="KW-0732">Signal</keyword>
<evidence type="ECO:0008006" key="4">
    <source>
        <dbReference type="Google" id="ProtNLM"/>
    </source>
</evidence>
<dbReference type="AlphaFoldDB" id="A0A081NGF5"/>
<protein>
    <recommendedName>
        <fullName evidence="4">Glycine zipper family protein</fullName>
    </recommendedName>
</protein>
<dbReference type="STRING" id="1137799.GZ78_17410"/>
<accession>A0A081NGF5</accession>
<dbReference type="Proteomes" id="UP000028073">
    <property type="component" value="Unassembled WGS sequence"/>
</dbReference>
<feature type="signal peptide" evidence="1">
    <location>
        <begin position="1"/>
        <end position="21"/>
    </location>
</feature>
<proteinExistence type="predicted"/>
<reference evidence="2 3" key="1">
    <citation type="submission" date="2014-06" db="EMBL/GenBank/DDBJ databases">
        <title>Whole Genome Sequences of Three Symbiotic Endozoicomonas Bacteria.</title>
        <authorList>
            <person name="Neave M.J."/>
            <person name="Apprill A."/>
            <person name="Voolstra C.R."/>
        </authorList>
    </citation>
    <scope>NUCLEOTIDE SEQUENCE [LARGE SCALE GENOMIC DNA]</scope>
    <source>
        <strain evidence="2 3">DSM 25634</strain>
    </source>
</reference>
<evidence type="ECO:0000313" key="2">
    <source>
        <dbReference type="EMBL" id="KEQ17528.1"/>
    </source>
</evidence>
<sequence length="132" mass="13065">MIKNMLLLASTSLLMACAYNSAPIVGPHDKTEAEYQQDVAACHEYAAKVDKGEAAKTGAINAGILGAVTGAAIGLVEGDGIDGAVVGGAVVGGVAGASAGAAGGAMKSTEDQAYVLRRCLAGKGYDVLDLRP</sequence>
<keyword evidence="3" id="KW-1185">Reference proteome</keyword>
<gene>
    <name evidence="2" type="ORF">GZ78_17410</name>
</gene>
<name>A0A081NGF5_9GAMM</name>
<comment type="caution">
    <text evidence="2">The sequence shown here is derived from an EMBL/GenBank/DDBJ whole genome shotgun (WGS) entry which is preliminary data.</text>
</comment>